<dbReference type="GO" id="GO:0005737">
    <property type="term" value="C:cytoplasm"/>
    <property type="evidence" value="ECO:0007669"/>
    <property type="project" value="UniProtKB-SubCell"/>
</dbReference>
<feature type="site" description="Discriminates between blocked and unblocked aminoacyl-tRNA" evidence="7">
    <location>
        <position position="19"/>
    </location>
</feature>
<dbReference type="PANTHER" id="PTHR17224:SF1">
    <property type="entry name" value="PEPTIDYL-TRNA HYDROLASE"/>
    <property type="match status" value="1"/>
</dbReference>
<evidence type="ECO:0000256" key="5">
    <source>
        <dbReference type="ARBA" id="ARBA00038063"/>
    </source>
</evidence>
<dbReference type="KEGG" id="cdes:C0J27_03500"/>
<feature type="binding site" evidence="7">
    <location>
        <position position="120"/>
    </location>
    <ligand>
        <name>tRNA</name>
        <dbReference type="ChEBI" id="CHEBI:17843"/>
    </ligand>
</feature>
<feature type="binding site" evidence="7">
    <location>
        <position position="24"/>
    </location>
    <ligand>
        <name>tRNA</name>
        <dbReference type="ChEBI" id="CHEBI:17843"/>
    </ligand>
</feature>
<dbReference type="CDD" id="cd00462">
    <property type="entry name" value="PTH"/>
    <property type="match status" value="1"/>
</dbReference>
<dbReference type="InterPro" id="IPR001328">
    <property type="entry name" value="Pept_tRNA_hydro"/>
</dbReference>
<keyword evidence="3 7" id="KW-0378">Hydrolase</keyword>
<dbReference type="RefSeq" id="WP_115585802.1">
    <property type="nucleotide sequence ID" value="NZ_CP025544.1"/>
</dbReference>
<dbReference type="AlphaFoldDB" id="A0A345ZBX0"/>
<evidence type="ECO:0000256" key="8">
    <source>
        <dbReference type="RuleBase" id="RU000673"/>
    </source>
</evidence>
<dbReference type="Gene3D" id="3.40.50.1470">
    <property type="entry name" value="Peptidyl-tRNA hydrolase"/>
    <property type="match status" value="1"/>
</dbReference>
<keyword evidence="7" id="KW-0963">Cytoplasm</keyword>
<dbReference type="GO" id="GO:0000049">
    <property type="term" value="F:tRNA binding"/>
    <property type="evidence" value="ECO:0007669"/>
    <property type="project" value="UniProtKB-UniRule"/>
</dbReference>
<comment type="subunit">
    <text evidence="7">Monomer.</text>
</comment>
<evidence type="ECO:0000256" key="9">
    <source>
        <dbReference type="RuleBase" id="RU004320"/>
    </source>
</evidence>
<evidence type="ECO:0000256" key="7">
    <source>
        <dbReference type="HAMAP-Rule" id="MF_00083"/>
    </source>
</evidence>
<dbReference type="SUPFAM" id="SSF53178">
    <property type="entry name" value="Peptidyl-tRNA hydrolase-like"/>
    <property type="match status" value="1"/>
</dbReference>
<organism evidence="10 11">
    <name type="scientific">Candidatus Chromulinivorax destructor</name>
    <dbReference type="NCBI Taxonomy" id="2066483"/>
    <lineage>
        <taxon>Bacteria</taxon>
        <taxon>Candidatus Babelota</taxon>
        <taxon>Candidatus Babeliae</taxon>
        <taxon>Candidatus Babeliales</taxon>
        <taxon>Candidatus Chromulinivoraceae</taxon>
        <taxon>Candidatus Chromulinivorax</taxon>
    </lineage>
</organism>
<comment type="catalytic activity">
    <reaction evidence="7 8">
        <text>an N-acyl-L-alpha-aminoacyl-tRNA + H2O = an N-acyl-L-amino acid + a tRNA + H(+)</text>
        <dbReference type="Rhea" id="RHEA:54448"/>
        <dbReference type="Rhea" id="RHEA-COMP:10123"/>
        <dbReference type="Rhea" id="RHEA-COMP:13883"/>
        <dbReference type="ChEBI" id="CHEBI:15377"/>
        <dbReference type="ChEBI" id="CHEBI:15378"/>
        <dbReference type="ChEBI" id="CHEBI:59874"/>
        <dbReference type="ChEBI" id="CHEBI:78442"/>
        <dbReference type="ChEBI" id="CHEBI:138191"/>
        <dbReference type="EC" id="3.1.1.29"/>
    </reaction>
</comment>
<comment type="subcellular location">
    <subcellularLocation>
        <location evidence="7">Cytoplasm</location>
    </subcellularLocation>
</comment>
<evidence type="ECO:0000256" key="1">
    <source>
        <dbReference type="ARBA" id="ARBA00013260"/>
    </source>
</evidence>
<comment type="function">
    <text evidence="7">Hydrolyzes ribosome-free peptidyl-tRNAs (with 1 or more amino acids incorporated), which drop off the ribosome during protein synthesis, or as a result of ribosome stalling.</text>
</comment>
<evidence type="ECO:0000256" key="4">
    <source>
        <dbReference type="ARBA" id="ARBA00022884"/>
    </source>
</evidence>
<protein>
    <recommendedName>
        <fullName evidence="6 7">Peptidyl-tRNA hydrolase</fullName>
        <shortName evidence="7">Pth</shortName>
        <ecNumber evidence="1 7">3.1.1.29</ecNumber>
    </recommendedName>
</protein>
<comment type="function">
    <text evidence="7">Catalyzes the release of premature peptidyl moieties from peptidyl-tRNA molecules trapped in stalled 50S ribosomal subunits, and thus maintains levels of free tRNAs and 50S ribosomes.</text>
</comment>
<evidence type="ECO:0000256" key="3">
    <source>
        <dbReference type="ARBA" id="ARBA00022801"/>
    </source>
</evidence>
<accession>A0A345ZBX0</accession>
<dbReference type="GO" id="GO:0004045">
    <property type="term" value="F:peptidyl-tRNA hydrolase activity"/>
    <property type="evidence" value="ECO:0007669"/>
    <property type="project" value="UniProtKB-UniRule"/>
</dbReference>
<name>A0A345ZBX0_9BACT</name>
<dbReference type="EMBL" id="CP025544">
    <property type="protein sequence ID" value="AXK60787.1"/>
    <property type="molecule type" value="Genomic_DNA"/>
</dbReference>
<dbReference type="HAMAP" id="MF_00083">
    <property type="entry name" value="Pept_tRNA_hydro_bact"/>
    <property type="match status" value="1"/>
</dbReference>
<sequence>MVANQIPVLEIKAIVGLGNPGPAYGKTRHNIGFLILDQLADEHQGIWQTKNKMEICSIFIQGKKLFLVKPMTFMNDSGKVLPDLAKQGIKQDNILVVHDELELPFGAIKFKFDGSAKGHNGLKSMMAFGGSNFLRLRFGVDRPTDRQDVPDYVLSKFKESQDILDQKIQEATTEIVTLISKQ</sequence>
<comment type="similarity">
    <text evidence="5 7 9">Belongs to the PTH family.</text>
</comment>
<dbReference type="InterPro" id="IPR018171">
    <property type="entry name" value="Pept_tRNA_hydro_CS"/>
</dbReference>
<evidence type="ECO:0000256" key="2">
    <source>
        <dbReference type="ARBA" id="ARBA00022555"/>
    </source>
</evidence>
<dbReference type="GO" id="GO:0006515">
    <property type="term" value="P:protein quality control for misfolded or incompletely synthesized proteins"/>
    <property type="evidence" value="ECO:0007669"/>
    <property type="project" value="UniProtKB-UniRule"/>
</dbReference>
<evidence type="ECO:0000313" key="11">
    <source>
        <dbReference type="Proteomes" id="UP000254834"/>
    </source>
</evidence>
<dbReference type="Proteomes" id="UP000254834">
    <property type="component" value="Chromosome"/>
</dbReference>
<dbReference type="GO" id="GO:0072344">
    <property type="term" value="P:rescue of stalled ribosome"/>
    <property type="evidence" value="ECO:0007669"/>
    <property type="project" value="UniProtKB-UniRule"/>
</dbReference>
<evidence type="ECO:0000313" key="10">
    <source>
        <dbReference type="EMBL" id="AXK60787.1"/>
    </source>
</evidence>
<keyword evidence="11" id="KW-1185">Reference proteome</keyword>
<dbReference type="NCBIfam" id="TIGR00447">
    <property type="entry name" value="pth"/>
    <property type="match status" value="1"/>
</dbReference>
<dbReference type="Pfam" id="PF01195">
    <property type="entry name" value="Pept_tRNA_hydro"/>
    <property type="match status" value="1"/>
</dbReference>
<feature type="binding site" evidence="7">
    <location>
        <position position="73"/>
    </location>
    <ligand>
        <name>tRNA</name>
        <dbReference type="ChEBI" id="CHEBI:17843"/>
    </ligand>
</feature>
<dbReference type="PANTHER" id="PTHR17224">
    <property type="entry name" value="PEPTIDYL-TRNA HYDROLASE"/>
    <property type="match status" value="1"/>
</dbReference>
<feature type="active site" description="Proton acceptor" evidence="7">
    <location>
        <position position="29"/>
    </location>
</feature>
<dbReference type="EC" id="3.1.1.29" evidence="1 7"/>
<reference evidence="10 11" key="1">
    <citation type="submission" date="2017-12" db="EMBL/GenBank/DDBJ databases">
        <title>Chromulinavorax destructans is a abundant pathogen of dominant heterotrophic picoflagllates.</title>
        <authorList>
            <person name="Deeg C.M."/>
            <person name="Zimmer M."/>
            <person name="Suttle C.A."/>
        </authorList>
    </citation>
    <scope>NUCLEOTIDE SEQUENCE [LARGE SCALE GENOMIC DNA]</scope>
    <source>
        <strain evidence="10 11">SeV1</strain>
    </source>
</reference>
<dbReference type="OrthoDB" id="9800507at2"/>
<dbReference type="PROSITE" id="PS01195">
    <property type="entry name" value="PEPT_TRNA_HYDROL_1"/>
    <property type="match status" value="1"/>
</dbReference>
<keyword evidence="4 7" id="KW-0694">RNA-binding</keyword>
<keyword evidence="2 7" id="KW-0820">tRNA-binding</keyword>
<evidence type="ECO:0000256" key="6">
    <source>
        <dbReference type="ARBA" id="ARBA00050038"/>
    </source>
</evidence>
<feature type="binding site" evidence="7">
    <location>
        <position position="75"/>
    </location>
    <ligand>
        <name>tRNA</name>
        <dbReference type="ChEBI" id="CHEBI:17843"/>
    </ligand>
</feature>
<feature type="site" description="Stabilizes the basic form of H active site to accept a proton" evidence="7">
    <location>
        <position position="99"/>
    </location>
</feature>
<dbReference type="PROSITE" id="PS01196">
    <property type="entry name" value="PEPT_TRNA_HYDROL_2"/>
    <property type="match status" value="1"/>
</dbReference>
<gene>
    <name evidence="7" type="primary">pth</name>
    <name evidence="10" type="ORF">C0J27_03500</name>
</gene>
<proteinExistence type="inferred from homology"/>
<dbReference type="InterPro" id="IPR036416">
    <property type="entry name" value="Pept_tRNA_hydro_sf"/>
</dbReference>